<reference evidence="3 4" key="2">
    <citation type="journal article" date="2011" name="J. Bacteriol.">
        <title>Complete Genome Sequence of the Haloalkaliphilic, Hydrogen Producing Halanaerobium hydrogenoformans.</title>
        <authorList>
            <person name="Brown S.D."/>
            <person name="Begemann M.B."/>
            <person name="Mormile M.R."/>
            <person name="Wall J.D."/>
            <person name="Han C.S."/>
            <person name="Goodwin L.A."/>
            <person name="Pitluck S."/>
            <person name="Land M.L."/>
            <person name="Hauser L.J."/>
            <person name="Elias D.A."/>
        </authorList>
    </citation>
    <scope>NUCLEOTIDE SEQUENCE [LARGE SCALE GENOMIC DNA]</scope>
    <source>
        <strain evidence="4">sapolanicus</strain>
    </source>
</reference>
<keyword evidence="1" id="KW-0175">Coiled coil</keyword>
<dbReference type="Proteomes" id="UP000007434">
    <property type="component" value="Chromosome"/>
</dbReference>
<gene>
    <name evidence="3" type="ordered locus">Halsa_0711</name>
</gene>
<evidence type="ECO:0000313" key="4">
    <source>
        <dbReference type="Proteomes" id="UP000007434"/>
    </source>
</evidence>
<evidence type="ECO:0000256" key="1">
    <source>
        <dbReference type="SAM" id="Coils"/>
    </source>
</evidence>
<evidence type="ECO:0000313" key="3">
    <source>
        <dbReference type="EMBL" id="ADQ14162.1"/>
    </source>
</evidence>
<feature type="domain" description="YvlB/LiaX N-terminal" evidence="2">
    <location>
        <begin position="4"/>
        <end position="30"/>
    </location>
</feature>
<dbReference type="eggNOG" id="ENOG5030FRT">
    <property type="taxonomic scope" value="Bacteria"/>
</dbReference>
<dbReference type="AlphaFoldDB" id="E4RMU5"/>
<proteinExistence type="predicted"/>
<name>E4RMU5_HALHG</name>
<dbReference type="InterPro" id="IPR053959">
    <property type="entry name" value="YvlB/LiaX_N"/>
</dbReference>
<organism evidence="3 4">
    <name type="scientific">Halanaerobium hydrogeniformans</name>
    <name type="common">Halanaerobium sp. (strain sapolanicus)</name>
    <dbReference type="NCBI Taxonomy" id="656519"/>
    <lineage>
        <taxon>Bacteria</taxon>
        <taxon>Bacillati</taxon>
        <taxon>Bacillota</taxon>
        <taxon>Clostridia</taxon>
        <taxon>Halanaerobiales</taxon>
        <taxon>Halanaerobiaceae</taxon>
        <taxon>Halanaerobium</taxon>
    </lineage>
</organism>
<dbReference type="OrthoDB" id="9808584at2"/>
<dbReference type="Pfam" id="PF22746">
    <property type="entry name" value="SHOCT-like_DUF2089-C"/>
    <property type="match status" value="1"/>
</dbReference>
<reference evidence="3 4" key="1">
    <citation type="submission" date="2010-11" db="EMBL/GenBank/DDBJ databases">
        <title>Complete sequence of Halanaerobium sp. sapolanicus.</title>
        <authorList>
            <consortium name="US DOE Joint Genome Institute"/>
            <person name="Lucas S."/>
            <person name="Copeland A."/>
            <person name="Lapidus A."/>
            <person name="Cheng J.-F."/>
            <person name="Bruce D."/>
            <person name="Goodwin L."/>
            <person name="Pitluck S."/>
            <person name="Davenport K."/>
            <person name="Detter J.C."/>
            <person name="Han C."/>
            <person name="Tapia R."/>
            <person name="Land M."/>
            <person name="Hauser L."/>
            <person name="Jeffries C."/>
            <person name="Kyrpides N."/>
            <person name="Ivanova N."/>
            <person name="Mikhailova N."/>
            <person name="Begemann M.B."/>
            <person name="Mormile M.R."/>
            <person name="Wall J.D."/>
            <person name="Elias D.A."/>
            <person name="Woyke T."/>
        </authorList>
    </citation>
    <scope>NUCLEOTIDE SEQUENCE [LARGE SCALE GENOMIC DNA]</scope>
    <source>
        <strain evidence="4">sapolanicus</strain>
    </source>
</reference>
<dbReference type="KEGG" id="has:Halsa_0711"/>
<feature type="coiled-coil region" evidence="1">
    <location>
        <begin position="91"/>
        <end position="118"/>
    </location>
</feature>
<dbReference type="RefSeq" id="WP_013405254.1">
    <property type="nucleotide sequence ID" value="NC_014654.1"/>
</dbReference>
<dbReference type="HOGENOM" id="CLU_150600_0_0_9"/>
<protein>
    <recommendedName>
        <fullName evidence="2">YvlB/LiaX N-terminal domain-containing protein</fullName>
    </recommendedName>
</protein>
<accession>E4RMU5</accession>
<evidence type="ECO:0000259" key="2">
    <source>
        <dbReference type="Pfam" id="PF22746"/>
    </source>
</evidence>
<dbReference type="STRING" id="656519.Halsa_0711"/>
<sequence>MNQERMRILKMLQEGQINAEEAEELLSALADVDSTSQIEKKGSKTEAQKKNKKHLRIIVNEKGKEKVNIALPLGIAKTMLNFVPGSAKAKLAENEINLDALSQSFEDLSEEKEILRVDDDDETVIIRVE</sequence>
<keyword evidence="4" id="KW-1185">Reference proteome</keyword>
<dbReference type="EMBL" id="CP002304">
    <property type="protein sequence ID" value="ADQ14162.1"/>
    <property type="molecule type" value="Genomic_DNA"/>
</dbReference>